<name>M9R932_9RHOB</name>
<accession>M9R932</accession>
<dbReference type="Proteomes" id="UP000005307">
    <property type="component" value="Chromosome"/>
</dbReference>
<keyword evidence="1" id="KW-0732">Signal</keyword>
<dbReference type="Pfam" id="PF00565">
    <property type="entry name" value="SNase"/>
    <property type="match status" value="1"/>
</dbReference>
<dbReference type="STRING" id="391626.OAN307_c11390"/>
<dbReference type="AlphaFoldDB" id="M9R932"/>
<evidence type="ECO:0000259" key="2">
    <source>
        <dbReference type="PROSITE" id="PS50830"/>
    </source>
</evidence>
<gene>
    <name evidence="3" type="ORF">OAN307_c11390</name>
</gene>
<proteinExistence type="predicted"/>
<dbReference type="PANTHER" id="PTHR12302:SF26">
    <property type="entry name" value="BLR1266 PROTEIN"/>
    <property type="match status" value="1"/>
</dbReference>
<dbReference type="RefSeq" id="WP_015498883.1">
    <property type="nucleotide sequence ID" value="NC_020911.1"/>
</dbReference>
<dbReference type="Gene3D" id="2.40.50.90">
    <property type="match status" value="1"/>
</dbReference>
<protein>
    <recommendedName>
        <fullName evidence="2">TNase-like domain-containing protein</fullName>
    </recommendedName>
</protein>
<dbReference type="InterPro" id="IPR016071">
    <property type="entry name" value="Staphylococal_nuclease_OB-fold"/>
</dbReference>
<dbReference type="HOGENOM" id="CLU_046484_2_0_5"/>
<dbReference type="PANTHER" id="PTHR12302">
    <property type="entry name" value="EBNA2 BINDING PROTEIN P100"/>
    <property type="match status" value="1"/>
</dbReference>
<dbReference type="KEGG" id="oat:OAN307_c11390"/>
<sequence length="221" mass="24172">MIRFCSLLILLATPAFADFSGPVHVVDGDTLHVGNVTVRVHGIDAPETDQTCNDAQGRSWPCGAFVTEEISRRFEGETATCDLIELDRYGRSVAKCFVGGRDVGEQIVADGLAHAYRQYSMDYDLAEKSAQVLGLGLWAGTMQSPAAFRADRRAAALAANPPSTPTDANCFIKGNISGSGQIYHMPHNRDYDRTRINETRGERWFCTEADARAAGWRAARN</sequence>
<dbReference type="InterPro" id="IPR035437">
    <property type="entry name" value="SNase_OB-fold_sf"/>
</dbReference>
<dbReference type="PROSITE" id="PS50830">
    <property type="entry name" value="TNASE_3"/>
    <property type="match status" value="1"/>
</dbReference>
<keyword evidence="4" id="KW-1185">Reference proteome</keyword>
<feature type="domain" description="TNase-like" evidence="2">
    <location>
        <begin position="24"/>
        <end position="140"/>
    </location>
</feature>
<dbReference type="EMBL" id="CP003740">
    <property type="protein sequence ID" value="AGI66841.1"/>
    <property type="molecule type" value="Genomic_DNA"/>
</dbReference>
<evidence type="ECO:0000313" key="4">
    <source>
        <dbReference type="Proteomes" id="UP000005307"/>
    </source>
</evidence>
<dbReference type="eggNOG" id="COG1525">
    <property type="taxonomic scope" value="Bacteria"/>
</dbReference>
<dbReference type="SUPFAM" id="SSF50199">
    <property type="entry name" value="Staphylococcal nuclease"/>
    <property type="match status" value="1"/>
</dbReference>
<evidence type="ECO:0000313" key="3">
    <source>
        <dbReference type="EMBL" id="AGI66841.1"/>
    </source>
</evidence>
<reference evidence="3 4" key="1">
    <citation type="journal article" date="2013" name="PLoS ONE">
        <title>Poles Apart: Arctic and Antarctic Octadecabacter strains Share High Genome Plasticity and a New Type of Xanthorhodopsin.</title>
        <authorList>
            <person name="Vollmers J."/>
            <person name="Voget S."/>
            <person name="Dietrich S."/>
            <person name="Gollnow K."/>
            <person name="Smits M."/>
            <person name="Meyer K."/>
            <person name="Brinkhoff T."/>
            <person name="Simon M."/>
            <person name="Daniel R."/>
        </authorList>
    </citation>
    <scope>NUCLEOTIDE SEQUENCE [LARGE SCALE GENOMIC DNA]</scope>
    <source>
        <strain evidence="3 4">307</strain>
    </source>
</reference>
<dbReference type="OrthoDB" id="9805504at2"/>
<feature type="chain" id="PRO_5004102208" description="TNase-like domain-containing protein" evidence="1">
    <location>
        <begin position="18"/>
        <end position="221"/>
    </location>
</feature>
<organism evidence="3 4">
    <name type="scientific">Octadecabacter antarcticus 307</name>
    <dbReference type="NCBI Taxonomy" id="391626"/>
    <lineage>
        <taxon>Bacteria</taxon>
        <taxon>Pseudomonadati</taxon>
        <taxon>Pseudomonadota</taxon>
        <taxon>Alphaproteobacteria</taxon>
        <taxon>Rhodobacterales</taxon>
        <taxon>Roseobacteraceae</taxon>
        <taxon>Octadecabacter</taxon>
    </lineage>
</organism>
<evidence type="ECO:0000256" key="1">
    <source>
        <dbReference type="SAM" id="SignalP"/>
    </source>
</evidence>
<feature type="signal peptide" evidence="1">
    <location>
        <begin position="1"/>
        <end position="17"/>
    </location>
</feature>
<dbReference type="SMART" id="SM00318">
    <property type="entry name" value="SNc"/>
    <property type="match status" value="1"/>
</dbReference>